<sequence>RAFETIGNALRLNTFLRNLDATQIEKISSAMYPVEVQAGAIIIRQGDLGSIMYVIQEGKVQVVKDNRFVRTMEEGALFGELAILHHCERTATVRAIESCHLWAIERNVFHAIMMESAREKTMTMKRYLKWSNRFCGYPEEVLLRIAEFCTEMRYEAREELVVKPQYVYLVCRGSKIGTSQNIVMDARDWILDELDQKSEQVGKTSDVLESWKVERNEVLFELDQFYDAHKKSCDKIQLKKLRND</sequence>
<dbReference type="InterPro" id="IPR018488">
    <property type="entry name" value="cNMP-bd_CS"/>
</dbReference>
<dbReference type="eggNOG" id="KOG0614">
    <property type="taxonomic scope" value="Eukaryota"/>
</dbReference>
<dbReference type="InterPro" id="IPR018490">
    <property type="entry name" value="cNMP-bd_dom_sf"/>
</dbReference>
<evidence type="ECO:0000259" key="4">
    <source>
        <dbReference type="PROSITE" id="PS50042"/>
    </source>
</evidence>
<dbReference type="OrthoDB" id="63267at2759"/>
<dbReference type="PROSITE" id="PS00888">
    <property type="entry name" value="CNMP_BINDING_1"/>
    <property type="match status" value="1"/>
</dbReference>
<feature type="non-terminal residue" evidence="5">
    <location>
        <position position="1"/>
    </location>
</feature>
<dbReference type="AlphaFoldDB" id="E3NP90"/>
<protein>
    <recommendedName>
        <fullName evidence="4">Cyclic nucleotide-binding domain-containing protein</fullName>
    </recommendedName>
</protein>
<dbReference type="Proteomes" id="UP000008281">
    <property type="component" value="Unassembled WGS sequence"/>
</dbReference>
<gene>
    <name evidence="5" type="ORF">CRE_15114</name>
</gene>
<dbReference type="Gene3D" id="2.60.120.10">
    <property type="entry name" value="Jelly Rolls"/>
    <property type="match status" value="1"/>
</dbReference>
<dbReference type="InterPro" id="IPR050503">
    <property type="entry name" value="cAMP-dep_PK_reg_su-like"/>
</dbReference>
<dbReference type="GO" id="GO:0005829">
    <property type="term" value="C:cytosol"/>
    <property type="evidence" value="ECO:0007669"/>
    <property type="project" value="TreeGrafter"/>
</dbReference>
<keyword evidence="6" id="KW-1185">Reference proteome</keyword>
<keyword evidence="3" id="KW-0114">cAMP</keyword>
<dbReference type="GO" id="GO:0005952">
    <property type="term" value="C:cAMP-dependent protein kinase complex"/>
    <property type="evidence" value="ECO:0007669"/>
    <property type="project" value="InterPro"/>
</dbReference>
<dbReference type="FunFam" id="2.60.120.10:FF:000334">
    <property type="entry name" value="Protein Kinase, cGMP-dependent"/>
    <property type="match status" value="1"/>
</dbReference>
<evidence type="ECO:0000313" key="6">
    <source>
        <dbReference type="Proteomes" id="UP000008281"/>
    </source>
</evidence>
<dbReference type="STRING" id="31234.E3NP90"/>
<evidence type="ECO:0000256" key="3">
    <source>
        <dbReference type="ARBA" id="ARBA00023149"/>
    </source>
</evidence>
<dbReference type="CDD" id="cd00038">
    <property type="entry name" value="CAP_ED"/>
    <property type="match status" value="1"/>
</dbReference>
<evidence type="ECO:0000256" key="1">
    <source>
        <dbReference type="ARBA" id="ARBA00005753"/>
    </source>
</evidence>
<keyword evidence="2" id="KW-0116">cAMP-binding</keyword>
<comment type="similarity">
    <text evidence="1">Belongs to the cAMP-dependent kinase regulatory chain family.</text>
</comment>
<dbReference type="PRINTS" id="PR00103">
    <property type="entry name" value="CAMPKINASE"/>
</dbReference>
<reference evidence="5" key="1">
    <citation type="submission" date="2007-07" db="EMBL/GenBank/DDBJ databases">
        <title>PCAP assembly of the Caenorhabditis remanei genome.</title>
        <authorList>
            <consortium name="The Caenorhabditis remanei Sequencing Consortium"/>
            <person name="Wilson R.K."/>
        </authorList>
    </citation>
    <scope>NUCLEOTIDE SEQUENCE [LARGE SCALE GENOMIC DNA]</scope>
    <source>
        <strain evidence="5">PB4641</strain>
    </source>
</reference>
<dbReference type="Pfam" id="PF00027">
    <property type="entry name" value="cNMP_binding"/>
    <property type="match status" value="1"/>
</dbReference>
<proteinExistence type="inferred from homology"/>
<evidence type="ECO:0000256" key="2">
    <source>
        <dbReference type="ARBA" id="ARBA00022566"/>
    </source>
</evidence>
<dbReference type="InterPro" id="IPR000595">
    <property type="entry name" value="cNMP-bd_dom"/>
</dbReference>
<name>E3NP90_CAERE</name>
<dbReference type="OMA" id="MDARDWI"/>
<dbReference type="InterPro" id="IPR014710">
    <property type="entry name" value="RmlC-like_jellyroll"/>
</dbReference>
<dbReference type="GO" id="GO:0034236">
    <property type="term" value="F:protein kinase A catalytic subunit binding"/>
    <property type="evidence" value="ECO:0007669"/>
    <property type="project" value="TreeGrafter"/>
</dbReference>
<dbReference type="EMBL" id="DS269329">
    <property type="protein sequence ID" value="EFP12848.1"/>
    <property type="molecule type" value="Genomic_DNA"/>
</dbReference>
<evidence type="ECO:0000313" key="5">
    <source>
        <dbReference type="EMBL" id="EFP12848.1"/>
    </source>
</evidence>
<dbReference type="PANTHER" id="PTHR11635:SF152">
    <property type="entry name" value="CAMP-DEPENDENT PROTEIN KINASE TYPE I REGULATORY SUBUNIT-RELATED"/>
    <property type="match status" value="1"/>
</dbReference>
<dbReference type="HOGENOM" id="CLU_1140373_0_0_1"/>
<dbReference type="PANTHER" id="PTHR11635">
    <property type="entry name" value="CAMP-DEPENDENT PROTEIN KINASE REGULATORY CHAIN"/>
    <property type="match status" value="1"/>
</dbReference>
<dbReference type="SUPFAM" id="SSF51206">
    <property type="entry name" value="cAMP-binding domain-like"/>
    <property type="match status" value="1"/>
</dbReference>
<dbReference type="InParanoid" id="E3NP90"/>
<feature type="domain" description="Cyclic nucleotide-binding" evidence="4">
    <location>
        <begin position="15"/>
        <end position="130"/>
    </location>
</feature>
<dbReference type="GO" id="GO:0004862">
    <property type="term" value="F:cAMP-dependent protein kinase inhibitor activity"/>
    <property type="evidence" value="ECO:0007669"/>
    <property type="project" value="TreeGrafter"/>
</dbReference>
<dbReference type="GO" id="GO:0030552">
    <property type="term" value="F:cAMP binding"/>
    <property type="evidence" value="ECO:0007669"/>
    <property type="project" value="UniProtKB-KW"/>
</dbReference>
<dbReference type="PROSITE" id="PS00889">
    <property type="entry name" value="CNMP_BINDING_2"/>
    <property type="match status" value="1"/>
</dbReference>
<dbReference type="SMART" id="SM00100">
    <property type="entry name" value="cNMP"/>
    <property type="match status" value="1"/>
</dbReference>
<keyword evidence="2" id="KW-0547">Nucleotide-binding</keyword>
<organism evidence="6">
    <name type="scientific">Caenorhabditis remanei</name>
    <name type="common">Caenorhabditis vulgaris</name>
    <dbReference type="NCBI Taxonomy" id="31234"/>
    <lineage>
        <taxon>Eukaryota</taxon>
        <taxon>Metazoa</taxon>
        <taxon>Ecdysozoa</taxon>
        <taxon>Nematoda</taxon>
        <taxon>Chromadorea</taxon>
        <taxon>Rhabditida</taxon>
        <taxon>Rhabditina</taxon>
        <taxon>Rhabditomorpha</taxon>
        <taxon>Rhabditoidea</taxon>
        <taxon>Rhabditidae</taxon>
        <taxon>Peloderinae</taxon>
        <taxon>Caenorhabditis</taxon>
    </lineage>
</organism>
<accession>E3NP90</accession>
<dbReference type="PROSITE" id="PS50042">
    <property type="entry name" value="CNMP_BINDING_3"/>
    <property type="match status" value="1"/>
</dbReference>